<evidence type="ECO:0000313" key="5">
    <source>
        <dbReference type="Proteomes" id="UP000738359"/>
    </source>
</evidence>
<gene>
    <name evidence="4" type="ORF">BGZ70_000814</name>
</gene>
<feature type="region of interest" description="Disordered" evidence="2">
    <location>
        <begin position="473"/>
        <end position="493"/>
    </location>
</feature>
<reference evidence="4" key="1">
    <citation type="journal article" date="2020" name="Fungal Divers.">
        <title>Resolving the Mortierellaceae phylogeny through synthesis of multi-gene phylogenetics and phylogenomics.</title>
        <authorList>
            <person name="Vandepol N."/>
            <person name="Liber J."/>
            <person name="Desiro A."/>
            <person name="Na H."/>
            <person name="Kennedy M."/>
            <person name="Barry K."/>
            <person name="Grigoriev I.V."/>
            <person name="Miller A.N."/>
            <person name="O'Donnell K."/>
            <person name="Stajich J.E."/>
            <person name="Bonito G."/>
        </authorList>
    </citation>
    <scope>NUCLEOTIDE SEQUENCE</scope>
    <source>
        <strain evidence="4">CK1249</strain>
    </source>
</reference>
<sequence>MGIAKFGDFKARQKLEGRKTTATDLSGWCIEVDFGYYFYRAQQKLNSLDHVSARRITSQDGAASHRTVLHATETFQLSPTPPETSGCCASIVYMVHKDLQRLGVDKSISTIHIDGLRTVQKAKAHKERDKAARDKRQAANEMLRKCEELAPLGKTCRTKSFYKLLNSTRIMSAEEKEDIRDGLVTLGWDAHICPGEADVCIARRLNNNTSPSSTAVLTRDSDFIFHRPVKNVLSPAKGGLQLTTREDVLKAFQMDEDELQLLAVVSTSDYAKSVRHHGLVRNHKSIKDLAVPPGPDRVQRMRDKYLATVGDMDYRNSWSIFVDRVEHLISGAPNDRTYQADTERHDSLISRMWRARDLKRRRTAKKKDQKRDVRPRISSRAVRAQKYSIRASAPLPEGSSQQEQAAIPANDRILDASRDSQGNSQGEGSCTPPKLTSDQTDGPFDTGDSQDEFWGALSDDAVAELLDSLDVASSMSNPNSVRIDTPSKPKRKQTDWRNLECHCDMVTAELGSLKSLLKRNLGPRIRDKSEQHVARVQNTLMELSATCQRHVRSLSLSKDERSRAVVEAAKNEIDTASRLYNQAIKELETFGPIDPPAKTNMEQAYTRYYYQLVTHMESGCSEIRDELALAQDQLQTAVKQLRDGQVTNVVEATVQHLQGVVRDMSDRYQWTHLALCLFVAATIWGPAPESAEEKQERDEDLRALLDPQRSLGIAFWTGKFLVGEVMDTTSQPRNTMIDRSRVVRIAQTAAQMLRDCCPGLYLSPVPAGHSAIMLHVSSTLSNNFAEFFTTSLSALQTEPRTQQQRHHYKRNVSSGSITTNGLVVHGLIFDTTRRKTPKRAAKKGSNSPHVHVPYLGDETPLAPAMQIHLQKHQDRMHVSGLDLGEVFPCAATTLPPDPAVSQAHNVLISRRSVYDGTEALQRELAARKAAPVTRENEPGVYYPSINELEALAPARGTPGIQALENYIKYYRAYEELLGSLYRSSWWKRLSWENSKAQKAESGRMFDAIVRSTGMTRSAAMRIDEETGYCENLVLVVGDGDFSSGQGKSSMHNSMLRRVILQARGHGILVFQVHEEYTSSRCPRGHHELIKYSRSVECRTCHICLHRDSAGAHNIAFIGREHVHGRPRPEGFPRIN</sequence>
<feature type="region of interest" description="Disordered" evidence="2">
    <location>
        <begin position="358"/>
        <end position="452"/>
    </location>
</feature>
<accession>A0A9P6JCH5</accession>
<keyword evidence="1" id="KW-0238">DNA-binding</keyword>
<dbReference type="InterPro" id="IPR029060">
    <property type="entry name" value="PIN-like_dom_sf"/>
</dbReference>
<protein>
    <recommendedName>
        <fullName evidence="3">Cas12f1-like TNB domain-containing protein</fullName>
    </recommendedName>
</protein>
<evidence type="ECO:0000256" key="1">
    <source>
        <dbReference type="ARBA" id="ARBA00023125"/>
    </source>
</evidence>
<feature type="compositionally biased region" description="Basic residues" evidence="2">
    <location>
        <begin position="358"/>
        <end position="368"/>
    </location>
</feature>
<dbReference type="OrthoDB" id="2449712at2759"/>
<proteinExistence type="predicted"/>
<dbReference type="InterPro" id="IPR010095">
    <property type="entry name" value="Cas12f1-like_TNB"/>
</dbReference>
<dbReference type="Proteomes" id="UP000738359">
    <property type="component" value="Unassembled WGS sequence"/>
</dbReference>
<comment type="caution">
    <text evidence="4">The sequence shown here is derived from an EMBL/GenBank/DDBJ whole genome shotgun (WGS) entry which is preliminary data.</text>
</comment>
<name>A0A9P6JCH5_MORAP</name>
<dbReference type="GO" id="GO:0003677">
    <property type="term" value="F:DNA binding"/>
    <property type="evidence" value="ECO:0007669"/>
    <property type="project" value="UniProtKB-KW"/>
</dbReference>
<dbReference type="EMBL" id="JAAAHY010000117">
    <property type="protein sequence ID" value="KAF9966905.1"/>
    <property type="molecule type" value="Genomic_DNA"/>
</dbReference>
<organism evidence="4 5">
    <name type="scientific">Mortierella alpina</name>
    <name type="common">Oleaginous fungus</name>
    <name type="synonym">Mortierella renispora</name>
    <dbReference type="NCBI Taxonomy" id="64518"/>
    <lineage>
        <taxon>Eukaryota</taxon>
        <taxon>Fungi</taxon>
        <taxon>Fungi incertae sedis</taxon>
        <taxon>Mucoromycota</taxon>
        <taxon>Mortierellomycotina</taxon>
        <taxon>Mortierellomycetes</taxon>
        <taxon>Mortierellales</taxon>
        <taxon>Mortierellaceae</taxon>
        <taxon>Mortierella</taxon>
    </lineage>
</organism>
<feature type="compositionally biased region" description="Polar residues" evidence="2">
    <location>
        <begin position="473"/>
        <end position="482"/>
    </location>
</feature>
<dbReference type="Gene3D" id="3.40.50.1010">
    <property type="entry name" value="5'-nuclease"/>
    <property type="match status" value="1"/>
</dbReference>
<dbReference type="SUPFAM" id="SSF88723">
    <property type="entry name" value="PIN domain-like"/>
    <property type="match status" value="1"/>
</dbReference>
<dbReference type="AlphaFoldDB" id="A0A9P6JCH5"/>
<evidence type="ECO:0000259" key="3">
    <source>
        <dbReference type="Pfam" id="PF07282"/>
    </source>
</evidence>
<feature type="domain" description="Cas12f1-like TNB" evidence="3">
    <location>
        <begin position="1053"/>
        <end position="1114"/>
    </location>
</feature>
<feature type="compositionally biased region" description="Polar residues" evidence="2">
    <location>
        <begin position="419"/>
        <end position="440"/>
    </location>
</feature>
<dbReference type="Pfam" id="PF07282">
    <property type="entry name" value="Cas12f1-like_TNB"/>
    <property type="match status" value="1"/>
</dbReference>
<evidence type="ECO:0000313" key="4">
    <source>
        <dbReference type="EMBL" id="KAF9966905.1"/>
    </source>
</evidence>
<evidence type="ECO:0000256" key="2">
    <source>
        <dbReference type="SAM" id="MobiDB-lite"/>
    </source>
</evidence>
<keyword evidence="5" id="KW-1185">Reference proteome</keyword>